<dbReference type="InterPro" id="IPR013106">
    <property type="entry name" value="Ig_V-set"/>
</dbReference>
<comment type="caution">
    <text evidence="7">The sequence shown here is derived from an EMBL/GenBank/DDBJ whole genome shotgun (WGS) entry which is preliminary data.</text>
</comment>
<dbReference type="EMBL" id="JAHLQT010014894">
    <property type="protein sequence ID" value="KAG7170079.1"/>
    <property type="molecule type" value="Genomic_DNA"/>
</dbReference>
<feature type="domain" description="Ig-like" evidence="6">
    <location>
        <begin position="583"/>
        <end position="672"/>
    </location>
</feature>
<feature type="signal peptide" evidence="5">
    <location>
        <begin position="1"/>
        <end position="22"/>
    </location>
</feature>
<evidence type="ECO:0000256" key="2">
    <source>
        <dbReference type="ARBA" id="ARBA00022737"/>
    </source>
</evidence>
<evidence type="ECO:0000259" key="6">
    <source>
        <dbReference type="PROSITE" id="PS50835"/>
    </source>
</evidence>
<dbReference type="InterPro" id="IPR013783">
    <property type="entry name" value="Ig-like_fold"/>
</dbReference>
<name>A0A8J5KLJ5_HOMAM</name>
<dbReference type="FunFam" id="2.60.40.10:FF:000032">
    <property type="entry name" value="palladin isoform X1"/>
    <property type="match status" value="1"/>
</dbReference>
<dbReference type="Proteomes" id="UP000747542">
    <property type="component" value="Unassembled WGS sequence"/>
</dbReference>
<feature type="chain" id="PRO_5035217862" evidence="5">
    <location>
        <begin position="23"/>
        <end position="703"/>
    </location>
</feature>
<keyword evidence="2" id="KW-0677">Repeat</keyword>
<evidence type="ECO:0000313" key="7">
    <source>
        <dbReference type="EMBL" id="KAG7170079.1"/>
    </source>
</evidence>
<dbReference type="InterPro" id="IPR003599">
    <property type="entry name" value="Ig_sub"/>
</dbReference>
<dbReference type="PANTHER" id="PTHR12231">
    <property type="entry name" value="CTX-RELATED TYPE I TRANSMEMBRANE PROTEIN"/>
    <property type="match status" value="1"/>
</dbReference>
<dbReference type="InterPro" id="IPR051170">
    <property type="entry name" value="Neural/epithelial_adhesion"/>
</dbReference>
<dbReference type="GO" id="GO:0043005">
    <property type="term" value="C:neuron projection"/>
    <property type="evidence" value="ECO:0007669"/>
    <property type="project" value="TreeGrafter"/>
</dbReference>
<dbReference type="InterPro" id="IPR003598">
    <property type="entry name" value="Ig_sub2"/>
</dbReference>
<feature type="domain" description="Ig-like" evidence="6">
    <location>
        <begin position="115"/>
        <end position="151"/>
    </location>
</feature>
<keyword evidence="4" id="KW-0393">Immunoglobulin domain</keyword>
<dbReference type="PROSITE" id="PS50835">
    <property type="entry name" value="IG_LIKE"/>
    <property type="match status" value="6"/>
</dbReference>
<dbReference type="PANTHER" id="PTHR12231:SF253">
    <property type="entry name" value="DPR-INTERACTING PROTEIN ETA, ISOFORM B-RELATED"/>
    <property type="match status" value="1"/>
</dbReference>
<dbReference type="Pfam" id="PF07686">
    <property type="entry name" value="V-set"/>
    <property type="match status" value="1"/>
</dbReference>
<dbReference type="Gene3D" id="2.60.40.10">
    <property type="entry name" value="Immunoglobulins"/>
    <property type="match status" value="6"/>
</dbReference>
<feature type="domain" description="Ig-like" evidence="6">
    <location>
        <begin position="277"/>
        <end position="362"/>
    </location>
</feature>
<organism evidence="7 8">
    <name type="scientific">Homarus americanus</name>
    <name type="common">American lobster</name>
    <dbReference type="NCBI Taxonomy" id="6706"/>
    <lineage>
        <taxon>Eukaryota</taxon>
        <taxon>Metazoa</taxon>
        <taxon>Ecdysozoa</taxon>
        <taxon>Arthropoda</taxon>
        <taxon>Crustacea</taxon>
        <taxon>Multicrustacea</taxon>
        <taxon>Malacostraca</taxon>
        <taxon>Eumalacostraca</taxon>
        <taxon>Eucarida</taxon>
        <taxon>Decapoda</taxon>
        <taxon>Pleocyemata</taxon>
        <taxon>Astacidea</taxon>
        <taxon>Nephropoidea</taxon>
        <taxon>Nephropidae</taxon>
        <taxon>Homarus</taxon>
    </lineage>
</organism>
<keyword evidence="1 5" id="KW-0732">Signal</keyword>
<reference evidence="7" key="1">
    <citation type="journal article" date="2021" name="Sci. Adv.">
        <title>The American lobster genome reveals insights on longevity, neural, and immune adaptations.</title>
        <authorList>
            <person name="Polinski J.M."/>
            <person name="Zimin A.V."/>
            <person name="Clark K.F."/>
            <person name="Kohn A.B."/>
            <person name="Sadowski N."/>
            <person name="Timp W."/>
            <person name="Ptitsyn A."/>
            <person name="Khanna P."/>
            <person name="Romanova D.Y."/>
            <person name="Williams P."/>
            <person name="Greenwood S.J."/>
            <person name="Moroz L.L."/>
            <person name="Walt D.R."/>
            <person name="Bodnar A.G."/>
        </authorList>
    </citation>
    <scope>NUCLEOTIDE SEQUENCE</scope>
    <source>
        <tissue evidence="7">Heart &amp; testis</tissue>
    </source>
</reference>
<dbReference type="Pfam" id="PF07679">
    <property type="entry name" value="I-set"/>
    <property type="match status" value="1"/>
</dbReference>
<proteinExistence type="predicted"/>
<dbReference type="AlphaFoldDB" id="A0A8J5KLJ5"/>
<evidence type="ECO:0000256" key="1">
    <source>
        <dbReference type="ARBA" id="ARBA00022729"/>
    </source>
</evidence>
<feature type="domain" description="Ig-like" evidence="6">
    <location>
        <begin position="370"/>
        <end position="459"/>
    </location>
</feature>
<dbReference type="SUPFAM" id="SSF48726">
    <property type="entry name" value="Immunoglobulin"/>
    <property type="match status" value="5"/>
</dbReference>
<keyword evidence="3" id="KW-1015">Disulfide bond</keyword>
<evidence type="ECO:0000313" key="8">
    <source>
        <dbReference type="Proteomes" id="UP000747542"/>
    </source>
</evidence>
<dbReference type="SMART" id="SM00408">
    <property type="entry name" value="IGc2"/>
    <property type="match status" value="5"/>
</dbReference>
<keyword evidence="8" id="KW-1185">Reference proteome</keyword>
<dbReference type="SMART" id="SM00409">
    <property type="entry name" value="IG"/>
    <property type="match status" value="6"/>
</dbReference>
<dbReference type="InterPro" id="IPR007110">
    <property type="entry name" value="Ig-like_dom"/>
</dbReference>
<dbReference type="InterPro" id="IPR036179">
    <property type="entry name" value="Ig-like_dom_sf"/>
</dbReference>
<dbReference type="Pfam" id="PF13927">
    <property type="entry name" value="Ig_3"/>
    <property type="match status" value="3"/>
</dbReference>
<accession>A0A8J5KLJ5</accession>
<gene>
    <name evidence="7" type="primary">Hmcn2-L2</name>
    <name evidence="7" type="ORF">Hamer_G012304</name>
</gene>
<feature type="domain" description="Ig-like" evidence="6">
    <location>
        <begin position="484"/>
        <end position="559"/>
    </location>
</feature>
<evidence type="ECO:0000256" key="3">
    <source>
        <dbReference type="ARBA" id="ARBA00023157"/>
    </source>
</evidence>
<evidence type="ECO:0000256" key="4">
    <source>
        <dbReference type="ARBA" id="ARBA00023319"/>
    </source>
</evidence>
<evidence type="ECO:0000256" key="5">
    <source>
        <dbReference type="SAM" id="SignalP"/>
    </source>
</evidence>
<feature type="domain" description="Ig-like" evidence="6">
    <location>
        <begin position="164"/>
        <end position="253"/>
    </location>
</feature>
<sequence>MVRLNLLSWVTSVALIVTHMLAERGTITTYHTSALLHHTVTITCHVLGDGDIMEELEWRKANGTAIWLYRREAPEAGYGERDLTVDPRVSQTQDWYTCNLTITQDIYLTVHSTLPVIEQTPEVVEVEEGGVATLDCPAVGHMEPLVTWRRQDRGLMYVEGKKTPRAVDLAEVWATQEMVRSPLGASVTLECEVYSYPPPSLQWKLPNGTVLPGGGSTPSGRFTLTLHNLTTHQYGWYSCKASNPVGESEAAITLYGECVTCVGECHACCREVRVMAGHSASLVCDVHHPGHYKLGWFKRGSPNKELVLHNTVVINDPRLNAHYHLVNGIARHHLTIQNARPSDAGTYVCQVSSKIRTSQKVYLRVVVEEPNDGVVTKEDEVIRREGEAVKLRCPIKWSEANTVTWRRLDNAAINVTLEPPLPLGSAVMAEGEELHFPSVNRRDAATYTCTTTTRGPTTTHHVHLVVHYGAEVEASEAVVGGVLGARVVLKCLVKGSPPPTLTWTHLNGSVMYQSPEERPWVRWHEDHTMMWLPLLTPEAFTTYLCTADNYLASSQARVTVFELPSRVPEVKEHDSRSVSTGAPRVDAVYEAVGTYLGTAVVLECTAAGHPRPSVSWSLNHEDVASQCEVTAWTPLDNQVDTFLTISNVTVHHLGNYTCWASNSWGQDQHSINLYDVLSAPASIGAVGGEVQRQGDEHPTPDTL</sequence>
<dbReference type="InterPro" id="IPR013098">
    <property type="entry name" value="Ig_I-set"/>
</dbReference>
<protein>
    <submittedName>
        <fullName evidence="7">Hemicentin-2-like 2</fullName>
    </submittedName>
</protein>
<dbReference type="CDD" id="cd00096">
    <property type="entry name" value="Ig"/>
    <property type="match status" value="1"/>
</dbReference>